<keyword evidence="3" id="KW-1185">Reference proteome</keyword>
<dbReference type="Proteomes" id="UP000221734">
    <property type="component" value="Chromosome Kuenenia_stuttgartiensis_MBR1"/>
</dbReference>
<dbReference type="Proteomes" id="UP000501926">
    <property type="component" value="Chromosome"/>
</dbReference>
<reference evidence="2" key="1">
    <citation type="submission" date="2017-10" db="EMBL/GenBank/DDBJ databases">
        <authorList>
            <person name="Banno H."/>
            <person name="Chua N.-H."/>
        </authorList>
    </citation>
    <scope>NUCLEOTIDE SEQUENCE [LARGE SCALE GENOMIC DNA]</scope>
    <source>
        <strain evidence="2">Kuenenia_mbr1_ru-nijmegen</strain>
    </source>
</reference>
<reference evidence="1 4" key="3">
    <citation type="submission" date="2020-02" db="EMBL/GenBank/DDBJ databases">
        <title>Newly sequenced genome of strain CSTR1 showed variability in Candidatus Kuenenia stuttgartiensis genomes.</title>
        <authorList>
            <person name="Ding C."/>
            <person name="Adrian L."/>
        </authorList>
    </citation>
    <scope>NUCLEOTIDE SEQUENCE [LARGE SCALE GENOMIC DNA]</scope>
    <source>
        <strain evidence="1 4">CSTR1</strain>
    </source>
</reference>
<proteinExistence type="predicted"/>
<protein>
    <submittedName>
        <fullName evidence="2">Uncharacterized protein</fullName>
    </submittedName>
</protein>
<dbReference type="EMBL" id="CP049055">
    <property type="protein sequence ID" value="QII12356.1"/>
    <property type="molecule type" value="Genomic_DNA"/>
</dbReference>
<dbReference type="EMBL" id="LT934425">
    <property type="protein sequence ID" value="SOH06279.1"/>
    <property type="molecule type" value="Genomic_DNA"/>
</dbReference>
<sequence>MNREYSLSWHGQRKYLAHILAQVASHYDFDVAVCDNVIVLTRGRY</sequence>
<dbReference type="KEGG" id="kst:KSMBR1_3806"/>
<evidence type="ECO:0000313" key="4">
    <source>
        <dbReference type="Proteomes" id="UP000501926"/>
    </source>
</evidence>
<evidence type="ECO:0000313" key="1">
    <source>
        <dbReference type="EMBL" id="QII12356.1"/>
    </source>
</evidence>
<accession>A0A2C9CK41</accession>
<dbReference type="AlphaFoldDB" id="A0A2C9CK41"/>
<organism evidence="2 3">
    <name type="scientific">Kuenenia stuttgartiensis</name>
    <dbReference type="NCBI Taxonomy" id="174633"/>
    <lineage>
        <taxon>Bacteria</taxon>
        <taxon>Pseudomonadati</taxon>
        <taxon>Planctomycetota</taxon>
        <taxon>Candidatus Brocadiia</taxon>
        <taxon>Candidatus Brocadiales</taxon>
        <taxon>Candidatus Brocadiaceae</taxon>
        <taxon>Candidatus Kuenenia</taxon>
    </lineage>
</organism>
<evidence type="ECO:0000313" key="3">
    <source>
        <dbReference type="Proteomes" id="UP000221734"/>
    </source>
</evidence>
<name>A0A2C9CK41_KUEST</name>
<reference evidence="3" key="2">
    <citation type="submission" date="2017-10" db="EMBL/GenBank/DDBJ databases">
        <authorList>
            <person name="Frank J."/>
        </authorList>
    </citation>
    <scope>NUCLEOTIDE SEQUENCE [LARGE SCALE GENOMIC DNA]</scope>
</reference>
<gene>
    <name evidence="1" type="ORF">KsCSTR_29770</name>
    <name evidence="2" type="ORF">KSMBR1_3806</name>
</gene>
<evidence type="ECO:0000313" key="2">
    <source>
        <dbReference type="EMBL" id="SOH06279.1"/>
    </source>
</evidence>